<feature type="compositionally biased region" description="Basic and acidic residues" evidence="1">
    <location>
        <begin position="1"/>
        <end position="12"/>
    </location>
</feature>
<evidence type="ECO:0000313" key="3">
    <source>
        <dbReference type="Proteomes" id="UP000324222"/>
    </source>
</evidence>
<gene>
    <name evidence="2" type="ORF">E2C01_028496</name>
</gene>
<reference evidence="2 3" key="1">
    <citation type="submission" date="2019-05" db="EMBL/GenBank/DDBJ databases">
        <title>Another draft genome of Portunus trituberculatus and its Hox gene families provides insights of decapod evolution.</title>
        <authorList>
            <person name="Jeong J.-H."/>
            <person name="Song I."/>
            <person name="Kim S."/>
            <person name="Choi T."/>
            <person name="Kim D."/>
            <person name="Ryu S."/>
            <person name="Kim W."/>
        </authorList>
    </citation>
    <scope>NUCLEOTIDE SEQUENCE [LARGE SCALE GENOMIC DNA]</scope>
    <source>
        <tissue evidence="2">Muscle</tissue>
    </source>
</reference>
<feature type="compositionally biased region" description="Basic residues" evidence="1">
    <location>
        <begin position="74"/>
        <end position="86"/>
    </location>
</feature>
<evidence type="ECO:0000256" key="1">
    <source>
        <dbReference type="SAM" id="MobiDB-lite"/>
    </source>
</evidence>
<dbReference type="AlphaFoldDB" id="A0A5B7ELP2"/>
<name>A0A5B7ELP2_PORTR</name>
<organism evidence="2 3">
    <name type="scientific">Portunus trituberculatus</name>
    <name type="common">Swimming crab</name>
    <name type="synonym">Neptunus trituberculatus</name>
    <dbReference type="NCBI Taxonomy" id="210409"/>
    <lineage>
        <taxon>Eukaryota</taxon>
        <taxon>Metazoa</taxon>
        <taxon>Ecdysozoa</taxon>
        <taxon>Arthropoda</taxon>
        <taxon>Crustacea</taxon>
        <taxon>Multicrustacea</taxon>
        <taxon>Malacostraca</taxon>
        <taxon>Eumalacostraca</taxon>
        <taxon>Eucarida</taxon>
        <taxon>Decapoda</taxon>
        <taxon>Pleocyemata</taxon>
        <taxon>Brachyura</taxon>
        <taxon>Eubrachyura</taxon>
        <taxon>Portunoidea</taxon>
        <taxon>Portunidae</taxon>
        <taxon>Portuninae</taxon>
        <taxon>Portunus</taxon>
    </lineage>
</organism>
<comment type="caution">
    <text evidence="2">The sequence shown here is derived from an EMBL/GenBank/DDBJ whole genome shotgun (WGS) entry which is preliminary data.</text>
</comment>
<proteinExistence type="predicted"/>
<sequence length="140" mass="15666">MRTTDKDGKPRSLCEATVTPELLGGGSRASRQTIAENNTALRGVPRSWCSTVGGAAAGREGSAEQRLLPTPVAHTRRRGRNIRQGKVHNQRFFLKPRSTYDAEEWEQQKSGLERRKTNKSCVTVNKVLEHHNRDEKPTTC</sequence>
<feature type="region of interest" description="Disordered" evidence="1">
    <location>
        <begin position="55"/>
        <end position="86"/>
    </location>
</feature>
<protein>
    <submittedName>
        <fullName evidence="2">Uncharacterized protein</fullName>
    </submittedName>
</protein>
<dbReference type="EMBL" id="VSRR010003196">
    <property type="protein sequence ID" value="MPC35082.1"/>
    <property type="molecule type" value="Genomic_DNA"/>
</dbReference>
<keyword evidence="3" id="KW-1185">Reference proteome</keyword>
<evidence type="ECO:0000313" key="2">
    <source>
        <dbReference type="EMBL" id="MPC35082.1"/>
    </source>
</evidence>
<dbReference type="Proteomes" id="UP000324222">
    <property type="component" value="Unassembled WGS sequence"/>
</dbReference>
<feature type="region of interest" description="Disordered" evidence="1">
    <location>
        <begin position="1"/>
        <end position="31"/>
    </location>
</feature>
<accession>A0A5B7ELP2</accession>